<dbReference type="EMBL" id="CAXKWB010153471">
    <property type="protein sequence ID" value="CAL4248570.1"/>
    <property type="molecule type" value="Genomic_DNA"/>
</dbReference>
<proteinExistence type="predicted"/>
<organism evidence="1 2">
    <name type="scientific">Meganyctiphanes norvegica</name>
    <name type="common">Northern krill</name>
    <name type="synonym">Thysanopoda norvegica</name>
    <dbReference type="NCBI Taxonomy" id="48144"/>
    <lineage>
        <taxon>Eukaryota</taxon>
        <taxon>Metazoa</taxon>
        <taxon>Ecdysozoa</taxon>
        <taxon>Arthropoda</taxon>
        <taxon>Crustacea</taxon>
        <taxon>Multicrustacea</taxon>
        <taxon>Malacostraca</taxon>
        <taxon>Eumalacostraca</taxon>
        <taxon>Eucarida</taxon>
        <taxon>Euphausiacea</taxon>
        <taxon>Euphausiidae</taxon>
        <taxon>Meganyctiphanes</taxon>
    </lineage>
</organism>
<feature type="non-terminal residue" evidence="1">
    <location>
        <position position="136"/>
    </location>
</feature>
<dbReference type="Proteomes" id="UP001497623">
    <property type="component" value="Unassembled WGS sequence"/>
</dbReference>
<accession>A0AAV2SW16</accession>
<gene>
    <name evidence="1" type="ORF">MNOR_LOCUS41457</name>
</gene>
<sequence>MRYSETDNLTYFLIFGYRFLIQDTNTIASGSGINVRKLAAAAEKRFRKKDSNLVETSKEEISWRGCPLSSLPFINNSNLNVPRVTPSPNHSVLVRLPLSSTPDKPPEPYPRKYTDAWDTHHVRLPCSPQNVYSVLQ</sequence>
<dbReference type="AlphaFoldDB" id="A0AAV2SW16"/>
<evidence type="ECO:0000313" key="1">
    <source>
        <dbReference type="EMBL" id="CAL4248570.1"/>
    </source>
</evidence>
<protein>
    <submittedName>
        <fullName evidence="1">Uncharacterized protein</fullName>
    </submittedName>
</protein>
<evidence type="ECO:0000313" key="2">
    <source>
        <dbReference type="Proteomes" id="UP001497623"/>
    </source>
</evidence>
<reference evidence="1 2" key="1">
    <citation type="submission" date="2024-05" db="EMBL/GenBank/DDBJ databases">
        <authorList>
            <person name="Wallberg A."/>
        </authorList>
    </citation>
    <scope>NUCLEOTIDE SEQUENCE [LARGE SCALE GENOMIC DNA]</scope>
</reference>
<name>A0AAV2SW16_MEGNR</name>
<comment type="caution">
    <text evidence="1">The sequence shown here is derived from an EMBL/GenBank/DDBJ whole genome shotgun (WGS) entry which is preliminary data.</text>
</comment>
<keyword evidence="2" id="KW-1185">Reference proteome</keyword>